<gene>
    <name evidence="2" type="ORF">K490DRAFT_53226</name>
</gene>
<feature type="region of interest" description="Disordered" evidence="1">
    <location>
        <begin position="757"/>
        <end position="854"/>
    </location>
</feature>
<feature type="region of interest" description="Disordered" evidence="1">
    <location>
        <begin position="452"/>
        <end position="503"/>
    </location>
</feature>
<organism evidence="2 3">
    <name type="scientific">Saccharata proteae CBS 121410</name>
    <dbReference type="NCBI Taxonomy" id="1314787"/>
    <lineage>
        <taxon>Eukaryota</taxon>
        <taxon>Fungi</taxon>
        <taxon>Dikarya</taxon>
        <taxon>Ascomycota</taxon>
        <taxon>Pezizomycotina</taxon>
        <taxon>Dothideomycetes</taxon>
        <taxon>Dothideomycetes incertae sedis</taxon>
        <taxon>Botryosphaeriales</taxon>
        <taxon>Saccharataceae</taxon>
        <taxon>Saccharata</taxon>
    </lineage>
</organism>
<feature type="compositionally biased region" description="Polar residues" evidence="1">
    <location>
        <begin position="671"/>
        <end position="685"/>
    </location>
</feature>
<feature type="region of interest" description="Disordered" evidence="1">
    <location>
        <begin position="396"/>
        <end position="436"/>
    </location>
</feature>
<feature type="compositionally biased region" description="Polar residues" evidence="1">
    <location>
        <begin position="236"/>
        <end position="247"/>
    </location>
</feature>
<sequence length="854" mass="90524">MQKMVKMVKMVTMVKMVKMQEIREEASFSASMLGQTRAATPAPWLLVAVDGRGRLAVSIHLPPERGLNAWNGDDGTLDGWMEGVLTKTALPMLNGPRSASPPSHLNSSPTLSPPSQDGLPRVSTAHTSPGAPRRLLHTPNRRAPTTTDNSPATPELLSPAAIHVRQRRLSSSSTASRPTPPTFSSPGSYFGPQSHSSAAEPRSPALRKPPASHSSNGTATSNGPPIALITRRRSNSAEPSRLSQSPSDAPFAEAYFAQPPPDPPSTARHARHSSASTIKAATVQGVAENGTEIRPGSRARSSSAHSIGAKSSASNLKRDMASASRYSRYNSQNAGAGADDQSEEYVPQGAVSGLDETGARSSSEDLFLSEAKRETDGIELSYRAYHSAYYAGQLNSNGWSQKCKRPVEDPSSTVTLAKTPSGGDGTESADSTEDRTLTAKEEMDRLKAHIKRLEQRVGTSEEAVQTMGDGRPRTSTTSFSSSPKHSRKTSTSPTETAVSGAAAASHPLLHSALAKAKMHTSPSLFKVLEATATDALELAAMTGGGATRGNSIANGTTGPDRQLRRKADNMCRNLTELCIAICDGIAGPTSPNLPRSPSLAVPPPRRGSAQANGVHYTARGASAEPDADNPPPRSSPSRALTRIEQRRTSMAGTSYGSSNNSPRDYRDASDRTTPTQQSNRPSRAGTSLLRPRRATINNDDHDDEDMPVSRVPSRAATDFSQRSTQKTANRLSREYTSNVPLPEPPVNALQHATSLRRPNAAMATSERQVSGIPASTNLGSRRYLDRSTPPASERYAVGSDSFTTGSEERRSRIGTSSVTSSAASSFTSTGSAPRTTTGLSRVGSLSRRLQQGTS</sequence>
<feature type="compositionally biased region" description="Low complexity" evidence="1">
    <location>
        <begin position="815"/>
        <end position="832"/>
    </location>
</feature>
<dbReference type="AlphaFoldDB" id="A0A9P4I236"/>
<dbReference type="EMBL" id="ML978711">
    <property type="protein sequence ID" value="KAF2092073.1"/>
    <property type="molecule type" value="Genomic_DNA"/>
</dbReference>
<evidence type="ECO:0000313" key="3">
    <source>
        <dbReference type="Proteomes" id="UP000799776"/>
    </source>
</evidence>
<keyword evidence="3" id="KW-1185">Reference proteome</keyword>
<feature type="compositionally biased region" description="Polar residues" evidence="1">
    <location>
        <begin position="648"/>
        <end position="662"/>
    </location>
</feature>
<feature type="compositionally biased region" description="Polar residues" evidence="1">
    <location>
        <begin position="765"/>
        <end position="779"/>
    </location>
</feature>
<feature type="region of interest" description="Disordered" evidence="1">
    <location>
        <begin position="586"/>
        <end position="745"/>
    </location>
</feature>
<dbReference type="Proteomes" id="UP000799776">
    <property type="component" value="Unassembled WGS sequence"/>
</dbReference>
<comment type="caution">
    <text evidence="2">The sequence shown here is derived from an EMBL/GenBank/DDBJ whole genome shotgun (WGS) entry which is preliminary data.</text>
</comment>
<feature type="compositionally biased region" description="Polar residues" evidence="1">
    <location>
        <begin position="100"/>
        <end position="115"/>
    </location>
</feature>
<dbReference type="OrthoDB" id="5369729at2759"/>
<reference evidence="2" key="1">
    <citation type="journal article" date="2020" name="Stud. Mycol.">
        <title>101 Dothideomycetes genomes: a test case for predicting lifestyles and emergence of pathogens.</title>
        <authorList>
            <person name="Haridas S."/>
            <person name="Albert R."/>
            <person name="Binder M."/>
            <person name="Bloem J."/>
            <person name="Labutti K."/>
            <person name="Salamov A."/>
            <person name="Andreopoulos B."/>
            <person name="Baker S."/>
            <person name="Barry K."/>
            <person name="Bills G."/>
            <person name="Bluhm B."/>
            <person name="Cannon C."/>
            <person name="Castanera R."/>
            <person name="Culley D."/>
            <person name="Daum C."/>
            <person name="Ezra D."/>
            <person name="Gonzalez J."/>
            <person name="Henrissat B."/>
            <person name="Kuo A."/>
            <person name="Liang C."/>
            <person name="Lipzen A."/>
            <person name="Lutzoni F."/>
            <person name="Magnuson J."/>
            <person name="Mondo S."/>
            <person name="Nolan M."/>
            <person name="Ohm R."/>
            <person name="Pangilinan J."/>
            <person name="Park H.-J."/>
            <person name="Ramirez L."/>
            <person name="Alfaro M."/>
            <person name="Sun H."/>
            <person name="Tritt A."/>
            <person name="Yoshinaga Y."/>
            <person name="Zwiers L.-H."/>
            <person name="Turgeon B."/>
            <person name="Goodwin S."/>
            <person name="Spatafora J."/>
            <person name="Crous P."/>
            <person name="Grigoriev I."/>
        </authorList>
    </citation>
    <scope>NUCLEOTIDE SEQUENCE</scope>
    <source>
        <strain evidence="2">CBS 121410</strain>
    </source>
</reference>
<feature type="compositionally biased region" description="Low complexity" evidence="1">
    <location>
        <begin position="473"/>
        <end position="494"/>
    </location>
</feature>
<feature type="compositionally biased region" description="Polar residues" evidence="1">
    <location>
        <begin position="143"/>
        <end position="152"/>
    </location>
</feature>
<proteinExistence type="predicted"/>
<feature type="region of interest" description="Disordered" evidence="1">
    <location>
        <begin position="91"/>
        <end position="368"/>
    </location>
</feature>
<evidence type="ECO:0000256" key="1">
    <source>
        <dbReference type="SAM" id="MobiDB-lite"/>
    </source>
</evidence>
<feature type="compositionally biased region" description="Low complexity" evidence="1">
    <location>
        <begin position="301"/>
        <end position="314"/>
    </location>
</feature>
<feature type="compositionally biased region" description="Polar residues" evidence="1">
    <location>
        <begin position="324"/>
        <end position="334"/>
    </location>
</feature>
<protein>
    <submittedName>
        <fullName evidence="2">Uncharacterized protein</fullName>
    </submittedName>
</protein>
<accession>A0A9P4I236</accession>
<name>A0A9P4I236_9PEZI</name>
<evidence type="ECO:0000313" key="2">
    <source>
        <dbReference type="EMBL" id="KAF2092073.1"/>
    </source>
</evidence>
<feature type="compositionally biased region" description="Polar residues" evidence="1">
    <location>
        <begin position="718"/>
        <end position="739"/>
    </location>
</feature>
<feature type="compositionally biased region" description="Polar residues" evidence="1">
    <location>
        <begin position="212"/>
        <end position="223"/>
    </location>
</feature>